<dbReference type="VEuPathDB" id="VectorBase:GAUT019546"/>
<keyword evidence="1" id="KW-0812">Transmembrane</keyword>
<sequence length="166" mass="18767">MYFHTLVEDHADSDVHSNETRVVFRVSYCHVLAMSDIYSSTECARYNDKNIYHLWEPRGSASTQLEGDFADNLNCARSASVADSSLNDAITSSCGSMREWQLRELIGAARLLVIYYRILAILLSMLWVSVFEVGLESEVEEEIGVKKASIEYKYRANSTLRGQPVV</sequence>
<dbReference type="EnsemblMetazoa" id="GAUT019546-RA">
    <property type="protein sequence ID" value="GAUT019546-PA"/>
    <property type="gene ID" value="GAUT019546"/>
</dbReference>
<proteinExistence type="predicted"/>
<reference evidence="2" key="1">
    <citation type="submission" date="2020-05" db="UniProtKB">
        <authorList>
            <consortium name="EnsemblMetazoa"/>
        </authorList>
    </citation>
    <scope>IDENTIFICATION</scope>
    <source>
        <strain evidence="2">TTRI</strain>
    </source>
</reference>
<dbReference type="Proteomes" id="UP000078200">
    <property type="component" value="Unassembled WGS sequence"/>
</dbReference>
<keyword evidence="3" id="KW-1185">Reference proteome</keyword>
<organism evidence="2 3">
    <name type="scientific">Glossina austeni</name>
    <name type="common">Savannah tsetse fly</name>
    <dbReference type="NCBI Taxonomy" id="7395"/>
    <lineage>
        <taxon>Eukaryota</taxon>
        <taxon>Metazoa</taxon>
        <taxon>Ecdysozoa</taxon>
        <taxon>Arthropoda</taxon>
        <taxon>Hexapoda</taxon>
        <taxon>Insecta</taxon>
        <taxon>Pterygota</taxon>
        <taxon>Neoptera</taxon>
        <taxon>Endopterygota</taxon>
        <taxon>Diptera</taxon>
        <taxon>Brachycera</taxon>
        <taxon>Muscomorpha</taxon>
        <taxon>Hippoboscoidea</taxon>
        <taxon>Glossinidae</taxon>
        <taxon>Glossina</taxon>
    </lineage>
</organism>
<name>A0A1A9UY49_GLOAU</name>
<accession>A0A1A9UY49</accession>
<keyword evidence="1" id="KW-1133">Transmembrane helix</keyword>
<evidence type="ECO:0000256" key="1">
    <source>
        <dbReference type="SAM" id="Phobius"/>
    </source>
</evidence>
<protein>
    <submittedName>
        <fullName evidence="2">Uncharacterized protein</fullName>
    </submittedName>
</protein>
<evidence type="ECO:0000313" key="2">
    <source>
        <dbReference type="EnsemblMetazoa" id="GAUT019546-PA"/>
    </source>
</evidence>
<evidence type="ECO:0000313" key="3">
    <source>
        <dbReference type="Proteomes" id="UP000078200"/>
    </source>
</evidence>
<dbReference type="AlphaFoldDB" id="A0A1A9UY49"/>
<feature type="transmembrane region" description="Helical" evidence="1">
    <location>
        <begin position="107"/>
        <end position="128"/>
    </location>
</feature>
<keyword evidence="1" id="KW-0472">Membrane</keyword>